<keyword evidence="3" id="KW-1003">Cell membrane</keyword>
<evidence type="ECO:0000256" key="7">
    <source>
        <dbReference type="SAM" id="Phobius"/>
    </source>
</evidence>
<protein>
    <submittedName>
        <fullName evidence="8">Putative oxidoreductase</fullName>
    </submittedName>
</protein>
<dbReference type="OrthoDB" id="9792760at2"/>
<evidence type="ECO:0000256" key="5">
    <source>
        <dbReference type="ARBA" id="ARBA00022989"/>
    </source>
</evidence>
<keyword evidence="4 7" id="KW-0812">Transmembrane</keyword>
<evidence type="ECO:0000256" key="3">
    <source>
        <dbReference type="ARBA" id="ARBA00022475"/>
    </source>
</evidence>
<name>A0A1H2QVI7_9PSED</name>
<dbReference type="PANTHER" id="PTHR33452:SF1">
    <property type="entry name" value="INNER MEMBRANE PROTEIN YPHA-RELATED"/>
    <property type="match status" value="1"/>
</dbReference>
<feature type="transmembrane region" description="Helical" evidence="7">
    <location>
        <begin position="74"/>
        <end position="94"/>
    </location>
</feature>
<dbReference type="RefSeq" id="WP_090223756.1">
    <property type="nucleotide sequence ID" value="NZ_FNNU01000001.1"/>
</dbReference>
<accession>A0A1H2QVI7</accession>
<dbReference type="Proteomes" id="UP000243778">
    <property type="component" value="Unassembled WGS sequence"/>
</dbReference>
<evidence type="ECO:0000256" key="6">
    <source>
        <dbReference type="ARBA" id="ARBA00023136"/>
    </source>
</evidence>
<comment type="similarity">
    <text evidence="2">Belongs to the DoxX family.</text>
</comment>
<dbReference type="PANTHER" id="PTHR33452">
    <property type="entry name" value="OXIDOREDUCTASE CATD-RELATED"/>
    <property type="match status" value="1"/>
</dbReference>
<reference evidence="9" key="1">
    <citation type="submission" date="2016-10" db="EMBL/GenBank/DDBJ databases">
        <authorList>
            <person name="Varghese N."/>
            <person name="Submissions S."/>
        </authorList>
    </citation>
    <scope>NUCLEOTIDE SEQUENCE [LARGE SCALE GENOMIC DNA]</scope>
    <source>
        <strain evidence="9">NRRL B-59562</strain>
    </source>
</reference>
<dbReference type="AlphaFoldDB" id="A0A1H2QVI7"/>
<evidence type="ECO:0000256" key="4">
    <source>
        <dbReference type="ARBA" id="ARBA00022692"/>
    </source>
</evidence>
<keyword evidence="6 7" id="KW-0472">Membrane</keyword>
<evidence type="ECO:0000256" key="1">
    <source>
        <dbReference type="ARBA" id="ARBA00004651"/>
    </source>
</evidence>
<evidence type="ECO:0000313" key="8">
    <source>
        <dbReference type="EMBL" id="SDW10664.1"/>
    </source>
</evidence>
<evidence type="ECO:0000313" key="9">
    <source>
        <dbReference type="Proteomes" id="UP000243778"/>
    </source>
</evidence>
<sequence length="136" mass="13997">MNTSSQAVSSLVGRVLLSGLFLFSGFGKLAAPAATKSYIVAAGLPLPDLAYLGALLVEIGFALALLVGLRARLVALAMAVFSVATALVFHSQLADQNQLIHFLKNFAIAGGLLQVAAFGAGAFSLDARLQKRPALA</sequence>
<dbReference type="EMBL" id="FNNU01000001">
    <property type="protein sequence ID" value="SDW10664.1"/>
    <property type="molecule type" value="Genomic_DNA"/>
</dbReference>
<keyword evidence="9" id="KW-1185">Reference proteome</keyword>
<proteinExistence type="inferred from homology"/>
<dbReference type="STRING" id="1007099.SAMN05216287_0151"/>
<keyword evidence="5 7" id="KW-1133">Transmembrane helix</keyword>
<feature type="transmembrane region" description="Helical" evidence="7">
    <location>
        <begin position="106"/>
        <end position="125"/>
    </location>
</feature>
<dbReference type="InterPro" id="IPR032808">
    <property type="entry name" value="DoxX"/>
</dbReference>
<gene>
    <name evidence="8" type="ORF">SAMN05216287_0151</name>
</gene>
<dbReference type="GO" id="GO:0005886">
    <property type="term" value="C:plasma membrane"/>
    <property type="evidence" value="ECO:0007669"/>
    <property type="project" value="UniProtKB-SubCell"/>
</dbReference>
<evidence type="ECO:0000256" key="2">
    <source>
        <dbReference type="ARBA" id="ARBA00006679"/>
    </source>
</evidence>
<dbReference type="Pfam" id="PF07681">
    <property type="entry name" value="DoxX"/>
    <property type="match status" value="1"/>
</dbReference>
<organism evidence="8 9">
    <name type="scientific">Pseudomonas kuykendallii</name>
    <dbReference type="NCBI Taxonomy" id="1007099"/>
    <lineage>
        <taxon>Bacteria</taxon>
        <taxon>Pseudomonadati</taxon>
        <taxon>Pseudomonadota</taxon>
        <taxon>Gammaproteobacteria</taxon>
        <taxon>Pseudomonadales</taxon>
        <taxon>Pseudomonadaceae</taxon>
        <taxon>Pseudomonas</taxon>
    </lineage>
</organism>
<feature type="transmembrane region" description="Helical" evidence="7">
    <location>
        <begin position="49"/>
        <end position="67"/>
    </location>
</feature>
<comment type="subcellular location">
    <subcellularLocation>
        <location evidence="1">Cell membrane</location>
        <topology evidence="1">Multi-pass membrane protein</topology>
    </subcellularLocation>
</comment>
<dbReference type="InterPro" id="IPR051907">
    <property type="entry name" value="DoxX-like_oxidoreductase"/>
</dbReference>